<dbReference type="EMBL" id="JAFBIT010000003">
    <property type="protein sequence ID" value="MCF2653148.1"/>
    <property type="molecule type" value="Genomic_DNA"/>
</dbReference>
<dbReference type="PROSITE" id="PS01091">
    <property type="entry name" value="TATD_3"/>
    <property type="match status" value="1"/>
</dbReference>
<accession>A0ABS9CQ98</accession>
<dbReference type="CDD" id="cd01310">
    <property type="entry name" value="TatD_DNAse"/>
    <property type="match status" value="1"/>
</dbReference>
<dbReference type="PIRSF" id="PIRSF005902">
    <property type="entry name" value="DNase_TatD"/>
    <property type="match status" value="1"/>
</dbReference>
<gene>
    <name evidence="3" type="ORF">JQM67_11105</name>
</gene>
<keyword evidence="4" id="KW-1185">Reference proteome</keyword>
<dbReference type="PANTHER" id="PTHR46124:SF2">
    <property type="entry name" value="D-AMINOACYL-TRNA DEACYLASE"/>
    <property type="match status" value="1"/>
</dbReference>
<protein>
    <submittedName>
        <fullName evidence="3">TatD family hydrolase</fullName>
    </submittedName>
</protein>
<dbReference type="InterPro" id="IPR032466">
    <property type="entry name" value="Metal_Hydrolase"/>
</dbReference>
<dbReference type="PANTHER" id="PTHR46124">
    <property type="entry name" value="D-AMINOACYL-TRNA DEACYLASE"/>
    <property type="match status" value="1"/>
</dbReference>
<dbReference type="InterPro" id="IPR015991">
    <property type="entry name" value="TatD/YcfH-like"/>
</dbReference>
<organism evidence="3 4">
    <name type="scientific">Anaeromassilibacillus senegalensis</name>
    <dbReference type="NCBI Taxonomy" id="1673717"/>
    <lineage>
        <taxon>Bacteria</taxon>
        <taxon>Bacillati</taxon>
        <taxon>Bacillota</taxon>
        <taxon>Clostridia</taxon>
        <taxon>Eubacteriales</taxon>
        <taxon>Acutalibacteraceae</taxon>
        <taxon>Anaeromassilibacillus</taxon>
    </lineage>
</organism>
<dbReference type="NCBIfam" id="TIGR00010">
    <property type="entry name" value="YchF/TatD family DNA exonuclease"/>
    <property type="match status" value="1"/>
</dbReference>
<comment type="caution">
    <text evidence="3">The sequence shown here is derived from an EMBL/GenBank/DDBJ whole genome shotgun (WGS) entry which is preliminary data.</text>
</comment>
<reference evidence="3 4" key="1">
    <citation type="submission" date="2020-12" db="EMBL/GenBank/DDBJ databases">
        <title>Whole genome sequences of gut porcine anaerobes.</title>
        <authorList>
            <person name="Kubasova T."/>
            <person name="Jahodarova E."/>
            <person name="Rychlik I."/>
        </authorList>
    </citation>
    <scope>NUCLEOTIDE SEQUENCE [LARGE SCALE GENOMIC DNA]</scope>
    <source>
        <strain evidence="3 4">An867</strain>
    </source>
</reference>
<dbReference type="Proteomes" id="UP001299220">
    <property type="component" value="Unassembled WGS sequence"/>
</dbReference>
<dbReference type="Gene3D" id="3.20.20.140">
    <property type="entry name" value="Metal-dependent hydrolases"/>
    <property type="match status" value="1"/>
</dbReference>
<dbReference type="SUPFAM" id="SSF51556">
    <property type="entry name" value="Metallo-dependent hydrolases"/>
    <property type="match status" value="1"/>
</dbReference>
<name>A0ABS9CQ98_9FIRM</name>
<dbReference type="GO" id="GO:0016787">
    <property type="term" value="F:hydrolase activity"/>
    <property type="evidence" value="ECO:0007669"/>
    <property type="project" value="UniProtKB-KW"/>
</dbReference>
<keyword evidence="2 3" id="KW-0378">Hydrolase</keyword>
<evidence type="ECO:0000313" key="3">
    <source>
        <dbReference type="EMBL" id="MCF2653148.1"/>
    </source>
</evidence>
<keyword evidence="1" id="KW-0479">Metal-binding</keyword>
<evidence type="ECO:0000313" key="4">
    <source>
        <dbReference type="Proteomes" id="UP001299220"/>
    </source>
</evidence>
<dbReference type="Pfam" id="PF01026">
    <property type="entry name" value="TatD_DNase"/>
    <property type="match status" value="1"/>
</dbReference>
<dbReference type="RefSeq" id="WP_235324168.1">
    <property type="nucleotide sequence ID" value="NZ_JAFBIT010000003.1"/>
</dbReference>
<dbReference type="InterPro" id="IPR001130">
    <property type="entry name" value="TatD-like"/>
</dbReference>
<evidence type="ECO:0000256" key="2">
    <source>
        <dbReference type="ARBA" id="ARBA00022801"/>
    </source>
</evidence>
<evidence type="ECO:0000256" key="1">
    <source>
        <dbReference type="ARBA" id="ARBA00022723"/>
    </source>
</evidence>
<sequence>MIFDSHAHYDDEQFDADRAELLGSVLPQKGVVAVVNMASDYANLSKTIALCEQYDYIYGAVGIHPECAADLPETWLSDIEALLAHPKIVAVGEIGLDYHWEELCPREKQKEVFIRQLELAAKHDMPVVIHDREAHGDTMDILRKCRPKGVVHCFSGSAELARETVSLGLYIGLGGVVTFKNARHSLEVAKSIPLDRLLTETDAPYMSPVPFRGKRCDSTMIPYDAAKIAEVRGITAQEVLRAGCENACRLFNLPPEILEKQPS</sequence>
<proteinExistence type="predicted"/>
<dbReference type="InterPro" id="IPR018228">
    <property type="entry name" value="DNase_TatD-rel_CS"/>
</dbReference>